<dbReference type="GO" id="GO:0004632">
    <property type="term" value="F:phosphopantothenate--cysteine ligase activity"/>
    <property type="evidence" value="ECO:0007669"/>
    <property type="project" value="UniProtKB-UniRule"/>
</dbReference>
<keyword evidence="2 3" id="KW-0456">Lyase</keyword>
<dbReference type="InterPro" id="IPR035929">
    <property type="entry name" value="CoaB-like_sf"/>
</dbReference>
<dbReference type="Gene3D" id="3.40.50.1950">
    <property type="entry name" value="Flavin prenyltransferase-like"/>
    <property type="match status" value="1"/>
</dbReference>
<dbReference type="SUPFAM" id="SSF102645">
    <property type="entry name" value="CoaB-like"/>
    <property type="match status" value="1"/>
</dbReference>
<dbReference type="HOGENOM" id="CLU_033319_0_3_2"/>
<dbReference type="Pfam" id="PF04127">
    <property type="entry name" value="DFP"/>
    <property type="match status" value="1"/>
</dbReference>
<keyword evidence="3" id="KW-0460">Magnesium</keyword>
<dbReference type="GO" id="GO:0071513">
    <property type="term" value="C:phosphopantothenoylcysteine decarboxylase complex"/>
    <property type="evidence" value="ECO:0007669"/>
    <property type="project" value="TreeGrafter"/>
</dbReference>
<dbReference type="InterPro" id="IPR005252">
    <property type="entry name" value="CoaBC"/>
</dbReference>
<feature type="region of interest" description="Phosphopantothenoylcysteine decarboxylase" evidence="3">
    <location>
        <begin position="1"/>
        <end position="196"/>
    </location>
</feature>
<dbReference type="OrthoDB" id="10536at2157"/>
<feature type="domain" description="DNA/pantothenate metabolism flavoprotein C-terminal" evidence="5">
    <location>
        <begin position="193"/>
        <end position="401"/>
    </location>
</feature>
<organism evidence="6 7">
    <name type="scientific">Vulcanisaeta distributa (strain DSM 14429 / JCM 11212 / NBRC 100878 / IC-017)</name>
    <dbReference type="NCBI Taxonomy" id="572478"/>
    <lineage>
        <taxon>Archaea</taxon>
        <taxon>Thermoproteota</taxon>
        <taxon>Thermoprotei</taxon>
        <taxon>Thermoproteales</taxon>
        <taxon>Thermoproteaceae</taxon>
        <taxon>Vulcanisaeta</taxon>
    </lineage>
</organism>
<comment type="cofactor">
    <cofactor evidence="3">
        <name>Mg(2+)</name>
        <dbReference type="ChEBI" id="CHEBI:18420"/>
    </cofactor>
</comment>
<evidence type="ECO:0000256" key="1">
    <source>
        <dbReference type="ARBA" id="ARBA00022793"/>
    </source>
</evidence>
<keyword evidence="3" id="KW-0285">Flavoprotein</keyword>
<keyword evidence="1 3" id="KW-0210">Decarboxylase</keyword>
<comment type="function">
    <text evidence="3">Catalyzes two sequential steps in the biosynthesis of coenzyme A. In the first step cysteine is conjugated to 4'-phosphopantothenate to form 4-phosphopantothenoylcysteine. In the second step the latter compound is decarboxylated to form 4'-phosphopantotheine.</text>
</comment>
<dbReference type="HAMAP" id="MF_02225">
    <property type="entry name" value="CoaBC"/>
    <property type="match status" value="1"/>
</dbReference>
<feature type="binding site" evidence="3">
    <location>
        <position position="287"/>
    </location>
    <ligand>
        <name>CTP</name>
        <dbReference type="ChEBI" id="CHEBI:37563"/>
    </ligand>
</feature>
<dbReference type="GO" id="GO:0015937">
    <property type="term" value="P:coenzyme A biosynthetic process"/>
    <property type="evidence" value="ECO:0007669"/>
    <property type="project" value="UniProtKB-UniRule"/>
</dbReference>
<dbReference type="GO" id="GO:0046872">
    <property type="term" value="F:metal ion binding"/>
    <property type="evidence" value="ECO:0007669"/>
    <property type="project" value="UniProtKB-KW"/>
</dbReference>
<dbReference type="eggNOG" id="arCOG01704">
    <property type="taxonomic scope" value="Archaea"/>
</dbReference>
<dbReference type="STRING" id="572478.Vdis_0406"/>
<reference evidence="6 7" key="1">
    <citation type="journal article" date="2010" name="Stand. Genomic Sci.">
        <title>Complete genome sequence of Vulcanisaeta distributa type strain (IC-017).</title>
        <authorList>
            <person name="Mavromatis K."/>
            <person name="Sikorski J."/>
            <person name="Pabst E."/>
            <person name="Teshima H."/>
            <person name="Lapidus A."/>
            <person name="Lucas S."/>
            <person name="Nolan M."/>
            <person name="Glavina Del Rio T."/>
            <person name="Cheng J.F."/>
            <person name="Bruce D."/>
            <person name="Goodwin L."/>
            <person name="Pitluck S."/>
            <person name="Liolios K."/>
            <person name="Ivanova N."/>
            <person name="Mikhailova N."/>
            <person name="Pati A."/>
            <person name="Chen A."/>
            <person name="Palaniappan K."/>
            <person name="Land M."/>
            <person name="Hauser L."/>
            <person name="Chang Y.J."/>
            <person name="Jeffries C.D."/>
            <person name="Rohde M."/>
            <person name="Spring S."/>
            <person name="Goker M."/>
            <person name="Wirth R."/>
            <person name="Woyke T."/>
            <person name="Bristow J."/>
            <person name="Eisen J.A."/>
            <person name="Markowitz V."/>
            <person name="Hugenholtz P."/>
            <person name="Klenk H.P."/>
            <person name="Kyrpides N.C."/>
        </authorList>
    </citation>
    <scope>NUCLEOTIDE SEQUENCE [LARGE SCALE GENOMIC DNA]</scope>
    <source>
        <strain evidence="7">DSM 14429 / JCM 11212 / NBRC 100878 / IC-017</strain>
    </source>
</reference>
<keyword evidence="7" id="KW-1185">Reference proteome</keyword>
<comment type="similarity">
    <text evidence="3">In the C-terminal section; belongs to the PPC synthetase family.</text>
</comment>
<dbReference type="Proteomes" id="UP000006681">
    <property type="component" value="Chromosome"/>
</dbReference>
<dbReference type="GO" id="GO:0010181">
    <property type="term" value="F:FMN binding"/>
    <property type="evidence" value="ECO:0007669"/>
    <property type="project" value="UniProtKB-UniRule"/>
</dbReference>
<dbReference type="SUPFAM" id="SSF52507">
    <property type="entry name" value="Homo-oligomeric flavin-containing Cys decarboxylases, HFCD"/>
    <property type="match status" value="1"/>
</dbReference>
<accession>E1QU10</accession>
<dbReference type="PANTHER" id="PTHR14359:SF6">
    <property type="entry name" value="PHOSPHOPANTOTHENOYLCYSTEINE DECARBOXYLASE"/>
    <property type="match status" value="1"/>
</dbReference>
<name>E1QU10_VULDI</name>
<comment type="similarity">
    <text evidence="3">In the N-terminal section; belongs to the HFCD (homo-oligomeric flavin containing Cys decarboxylase) superfamily.</text>
</comment>
<evidence type="ECO:0000259" key="5">
    <source>
        <dbReference type="Pfam" id="PF04127"/>
    </source>
</evidence>
<keyword evidence="3" id="KW-0479">Metal-binding</keyword>
<dbReference type="UniPathway" id="UPA00241"/>
<evidence type="ECO:0000256" key="3">
    <source>
        <dbReference type="HAMAP-Rule" id="MF_02225"/>
    </source>
</evidence>
<protein>
    <recommendedName>
        <fullName evidence="3">Coenzyme A biosynthesis bifunctional protein CoaBC</fullName>
    </recommendedName>
    <alternativeName>
        <fullName evidence="3">DNA/pantothenate metabolism flavoprotein</fullName>
    </alternativeName>
    <alternativeName>
        <fullName evidence="3">Phosphopantothenoylcysteine synthetase/decarboxylase</fullName>
        <shortName evidence="3">PPCS-PPCDC</shortName>
    </alternativeName>
    <domain>
        <recommendedName>
            <fullName evidence="3">Phosphopantothenoylcysteine decarboxylase</fullName>
            <shortName evidence="3">PPC decarboxylase</shortName>
            <shortName evidence="3">PPC-DC</shortName>
            <ecNumber evidence="3">4.1.1.36</ecNumber>
        </recommendedName>
        <alternativeName>
            <fullName evidence="3">CoaC</fullName>
        </alternativeName>
    </domain>
    <domain>
        <recommendedName>
            <fullName evidence="3">Phosphopantothenate--cysteine ligase</fullName>
            <ecNumber evidence="3">6.3.2.5</ecNumber>
        </recommendedName>
        <alternativeName>
            <fullName evidence="3">CoaB</fullName>
        </alternativeName>
        <alternativeName>
            <fullName evidence="3">Phosphopantothenoylcysteine synthetase</fullName>
            <shortName evidence="3">PPC synthetase</shortName>
            <shortName evidence="3">PPC-S</shortName>
        </alternativeName>
    </domain>
</protein>
<dbReference type="RefSeq" id="WP_013335532.1">
    <property type="nucleotide sequence ID" value="NC_014537.1"/>
</dbReference>
<dbReference type="EC" id="6.3.2.5" evidence="3"/>
<evidence type="ECO:0000259" key="4">
    <source>
        <dbReference type="Pfam" id="PF02441"/>
    </source>
</evidence>
<dbReference type="PANTHER" id="PTHR14359">
    <property type="entry name" value="HOMO-OLIGOMERIC FLAVIN CONTAINING CYS DECARBOXYLASE FAMILY"/>
    <property type="match status" value="1"/>
</dbReference>
<comment type="catalytic activity">
    <reaction evidence="3">
        <text>(R)-4'-phosphopantothenate + L-cysteine + CTP = N-[(R)-4-phosphopantothenoyl]-L-cysteine + CMP + diphosphate + H(+)</text>
        <dbReference type="Rhea" id="RHEA:19397"/>
        <dbReference type="ChEBI" id="CHEBI:10986"/>
        <dbReference type="ChEBI" id="CHEBI:15378"/>
        <dbReference type="ChEBI" id="CHEBI:33019"/>
        <dbReference type="ChEBI" id="CHEBI:35235"/>
        <dbReference type="ChEBI" id="CHEBI:37563"/>
        <dbReference type="ChEBI" id="CHEBI:59458"/>
        <dbReference type="ChEBI" id="CHEBI:60377"/>
        <dbReference type="EC" id="6.3.2.5"/>
    </reaction>
</comment>
<dbReference type="KEGG" id="vdi:Vdis_0406"/>
<evidence type="ECO:0000313" key="6">
    <source>
        <dbReference type="EMBL" id="ADN49807.1"/>
    </source>
</evidence>
<feature type="binding site" evidence="3">
    <location>
        <position position="297"/>
    </location>
    <ligand>
        <name>CTP</name>
        <dbReference type="ChEBI" id="CHEBI:37563"/>
    </ligand>
</feature>
<keyword evidence="3" id="KW-0511">Multifunctional enzyme</keyword>
<feature type="domain" description="Flavoprotein" evidence="4">
    <location>
        <begin position="21"/>
        <end position="187"/>
    </location>
</feature>
<evidence type="ECO:0000313" key="7">
    <source>
        <dbReference type="Proteomes" id="UP000006681"/>
    </source>
</evidence>
<comment type="cofactor">
    <cofactor evidence="3">
        <name>FMN</name>
        <dbReference type="ChEBI" id="CHEBI:58210"/>
    </cofactor>
    <text evidence="3">Binds 1 FMN per subunit.</text>
</comment>
<comment type="catalytic activity">
    <reaction evidence="3">
        <text>N-[(R)-4-phosphopantothenoyl]-L-cysteine + H(+) = (R)-4'-phosphopantetheine + CO2</text>
        <dbReference type="Rhea" id="RHEA:16793"/>
        <dbReference type="ChEBI" id="CHEBI:15378"/>
        <dbReference type="ChEBI" id="CHEBI:16526"/>
        <dbReference type="ChEBI" id="CHEBI:59458"/>
        <dbReference type="ChEBI" id="CHEBI:61723"/>
        <dbReference type="EC" id="4.1.1.36"/>
    </reaction>
</comment>
<dbReference type="GeneID" id="9751324"/>
<feature type="region of interest" description="Phosphopantothenate--cysteine ligase" evidence="3">
    <location>
        <begin position="197"/>
        <end position="414"/>
    </location>
</feature>
<evidence type="ECO:0000256" key="2">
    <source>
        <dbReference type="ARBA" id="ARBA00023239"/>
    </source>
</evidence>
<gene>
    <name evidence="3" type="primary">coaBC</name>
    <name evidence="6" type="ordered locus">Vdis_0406</name>
</gene>
<dbReference type="GO" id="GO:0015941">
    <property type="term" value="P:pantothenate catabolic process"/>
    <property type="evidence" value="ECO:0007669"/>
    <property type="project" value="InterPro"/>
</dbReference>
<dbReference type="InterPro" id="IPR036551">
    <property type="entry name" value="Flavin_trans-like"/>
</dbReference>
<dbReference type="EC" id="4.1.1.36" evidence="3"/>
<comment type="pathway">
    <text evidence="3">Cofactor biosynthesis; coenzyme A biosynthesis.</text>
</comment>
<keyword evidence="3 6" id="KW-0436">Ligase</keyword>
<comment type="caution">
    <text evidence="3">Lacks conserved residue(s) required for the propagation of feature annotation.</text>
</comment>
<dbReference type="Pfam" id="PF02441">
    <property type="entry name" value="Flavoprotein"/>
    <property type="match status" value="1"/>
</dbReference>
<dbReference type="InterPro" id="IPR007085">
    <property type="entry name" value="DNA/pantothenate-metab_flavo_C"/>
</dbReference>
<dbReference type="GO" id="GO:0004633">
    <property type="term" value="F:phosphopantothenoylcysteine decarboxylase activity"/>
    <property type="evidence" value="ECO:0007669"/>
    <property type="project" value="UniProtKB-UniRule"/>
</dbReference>
<dbReference type="NCBIfam" id="TIGR00521">
    <property type="entry name" value="coaBC_dfp"/>
    <property type="match status" value="1"/>
</dbReference>
<dbReference type="AlphaFoldDB" id="E1QU10"/>
<sequence>MSFREDIELIKGSRSNLLRGKRVVLALTGGISIYRVPDIARELIRHGADVVTFMSKEASRLLGPRVMEWATGNPVYVELSGYAEHVNICTTANAVVIAPATANTISKIANGIGDTSVTLCAMTALGSGVPLLLVPAMNESMWRNPIIRSNIEKLRNLGVHFVEPIIEEGKAKLATNQEVVDSVIDLLSPRDMNGLSVLITSGPTHEYIDATKYITTPSSGLTGYYFAREAMARGARVTLIEGPVSISDPPGAEVYRVKSVLEMYDTAIKLVSKRHYDLAILTAAPLDFYVKDKVSGKLSSDLDKVVIELIQAPKIARDLKRYSPGTFLIAYKAEVGITEEELIARTLKRASEGDWDLALAHLVGEGKGFGTEKDEVLVLSKNGVIRRIGPLHKRELAREVLGLYLSMSRSRVKN</sequence>
<dbReference type="InterPro" id="IPR003382">
    <property type="entry name" value="Flavoprotein"/>
</dbReference>
<reference evidence="7" key="2">
    <citation type="journal article" date="2010" name="Stand. Genomic Sci.">
        <title>Complete genome sequence of Vulcanisaeta distributa type strain (IC-017T).</title>
        <authorList>
            <person name="Mavromatis K."/>
            <person name="Sikorski J."/>
            <person name="Pabst E."/>
            <person name="Teshima H."/>
            <person name="Lapidus A."/>
            <person name="Lucas S."/>
            <person name="Nolan M."/>
            <person name="Glavina Del Rio T."/>
            <person name="Cheng J."/>
            <person name="Bruce D."/>
            <person name="Goodwin L."/>
            <person name="Pitluck S."/>
            <person name="Liolios K."/>
            <person name="Ivanova N."/>
            <person name="Mikhailova N."/>
            <person name="Pati A."/>
            <person name="Chen A."/>
            <person name="Palaniappan K."/>
            <person name="Land M."/>
            <person name="Hauser L."/>
            <person name="Chang Y."/>
            <person name="Jeffries C."/>
            <person name="Rohde M."/>
            <person name="Spring S."/>
            <person name="Goker M."/>
            <person name="Wirth R."/>
            <person name="Woyke T."/>
            <person name="Bristow J."/>
            <person name="Eisen J."/>
            <person name="Markowitz V."/>
            <person name="Hugenholtz P."/>
            <person name="Klenk H."/>
            <person name="Kyrpides N."/>
        </authorList>
    </citation>
    <scope>NUCLEOTIDE SEQUENCE [LARGE SCALE GENOMIC DNA]</scope>
    <source>
        <strain evidence="7">DSM 14429 / JCM 11212 / NBRC 100878 / IC-017</strain>
    </source>
</reference>
<dbReference type="Gene3D" id="3.40.50.10300">
    <property type="entry name" value="CoaB-like"/>
    <property type="match status" value="1"/>
</dbReference>
<proteinExistence type="inferred from homology"/>
<keyword evidence="3" id="KW-0288">FMN</keyword>
<dbReference type="EMBL" id="CP002100">
    <property type="protein sequence ID" value="ADN49807.1"/>
    <property type="molecule type" value="Genomic_DNA"/>
</dbReference>